<dbReference type="Pfam" id="PF13439">
    <property type="entry name" value="Glyco_transf_4"/>
    <property type="match status" value="1"/>
</dbReference>
<name>A0ABS5WIJ8_9FLAO</name>
<feature type="domain" description="Glycosyltransferase subfamily 4-like N-terminal" evidence="2">
    <location>
        <begin position="16"/>
        <end position="177"/>
    </location>
</feature>
<feature type="domain" description="Glycosyl transferase family 1" evidence="1">
    <location>
        <begin position="184"/>
        <end position="338"/>
    </location>
</feature>
<protein>
    <submittedName>
        <fullName evidence="3">Glycosyltransferase family 4 protein</fullName>
    </submittedName>
</protein>
<dbReference type="Proteomes" id="UP000740413">
    <property type="component" value="Unassembled WGS sequence"/>
</dbReference>
<accession>A0ABS5WIJ8</accession>
<evidence type="ECO:0000313" key="4">
    <source>
        <dbReference type="Proteomes" id="UP000740413"/>
    </source>
</evidence>
<evidence type="ECO:0000259" key="2">
    <source>
        <dbReference type="Pfam" id="PF13439"/>
    </source>
</evidence>
<dbReference type="EMBL" id="JACATN010000006">
    <property type="protein sequence ID" value="MBT2163200.1"/>
    <property type="molecule type" value="Genomic_DNA"/>
</dbReference>
<proteinExistence type="predicted"/>
<dbReference type="RefSeq" id="WP_214613167.1">
    <property type="nucleotide sequence ID" value="NZ_JACATN010000006.1"/>
</dbReference>
<sequence length="369" mass="41743">MSKTSIAFIIGTLNSGGAERVVSTLSNEFAKKYRVTIITFVDFEPFYKLDDKIKVLSCYPKSKKSANAIQGVINNYGLYKKISKFIKEEKIELCIGFLTSSNIMAVLASRANNIPVIISERINPNATKKSFIWDKLRRYVYPKADFIIIQTEIIKSFFSSWVNNSKLIILPNPLSPDLKLPISSDTRSNVILNIGRLTDQKGQDVLIKIFSKLNPVNWQLIIVGEGPKRREYEDLIKDLKMTDKILLVGRQSNISKFYNNSKIFAFSSRFEGFPNALIEAMHMGVPCISTDCPTGPSELITDGENGFLVKMDNPLEMEDKLKQLLYDKQLREKFSLAANSTVLKFSIKNVAGQWDDVIKDALKKEKPSN</sequence>
<organism evidence="3 4">
    <name type="scientific">Zobellia barbeyronii</name>
    <dbReference type="NCBI Taxonomy" id="2748009"/>
    <lineage>
        <taxon>Bacteria</taxon>
        <taxon>Pseudomonadati</taxon>
        <taxon>Bacteroidota</taxon>
        <taxon>Flavobacteriia</taxon>
        <taxon>Flavobacteriales</taxon>
        <taxon>Flavobacteriaceae</taxon>
        <taxon>Zobellia</taxon>
    </lineage>
</organism>
<dbReference type="InterPro" id="IPR001296">
    <property type="entry name" value="Glyco_trans_1"/>
</dbReference>
<evidence type="ECO:0000313" key="3">
    <source>
        <dbReference type="EMBL" id="MBT2163200.1"/>
    </source>
</evidence>
<keyword evidence="4" id="KW-1185">Reference proteome</keyword>
<dbReference type="InterPro" id="IPR028098">
    <property type="entry name" value="Glyco_trans_4-like_N"/>
</dbReference>
<dbReference type="SUPFAM" id="SSF53756">
    <property type="entry name" value="UDP-Glycosyltransferase/glycogen phosphorylase"/>
    <property type="match status" value="1"/>
</dbReference>
<evidence type="ECO:0000259" key="1">
    <source>
        <dbReference type="Pfam" id="PF00534"/>
    </source>
</evidence>
<reference evidence="4" key="2">
    <citation type="submission" date="2023-07" db="EMBL/GenBank/DDBJ databases">
        <title>Zobellia barbeyronii sp. nov., a new marine flavobacterium, isolated from green and red algae.</title>
        <authorList>
            <person name="Nedashkovskaya O.I."/>
            <person name="Otstavnykh N."/>
            <person name="Zhukova N."/>
            <person name="Guzev K."/>
            <person name="Chausova V."/>
            <person name="Tekutyeva L."/>
            <person name="Mikhailov V."/>
            <person name="Isaeva M."/>
        </authorList>
    </citation>
    <scope>NUCLEOTIDE SEQUENCE [LARGE SCALE GENOMIC DNA]</scope>
    <source>
        <strain evidence="4">KMM 6746</strain>
    </source>
</reference>
<dbReference type="Pfam" id="PF00534">
    <property type="entry name" value="Glycos_transf_1"/>
    <property type="match status" value="1"/>
</dbReference>
<gene>
    <name evidence="3" type="ORF">HW347_18155</name>
</gene>
<dbReference type="CDD" id="cd03820">
    <property type="entry name" value="GT4_AmsD-like"/>
    <property type="match status" value="1"/>
</dbReference>
<dbReference type="PANTHER" id="PTHR12526:SF630">
    <property type="entry name" value="GLYCOSYLTRANSFERASE"/>
    <property type="match status" value="1"/>
</dbReference>
<dbReference type="Gene3D" id="3.40.50.2000">
    <property type="entry name" value="Glycogen Phosphorylase B"/>
    <property type="match status" value="2"/>
</dbReference>
<reference evidence="3 4" key="1">
    <citation type="submission" date="2020-06" db="EMBL/GenBank/DDBJ databases">
        <authorList>
            <person name="Isaeva M.P."/>
            <person name="Chernysheva N.Y."/>
        </authorList>
    </citation>
    <scope>NUCLEOTIDE SEQUENCE [LARGE SCALE GENOMIC DNA]</scope>
    <source>
        <strain evidence="3 4">KMM 6746</strain>
    </source>
</reference>
<dbReference type="PANTHER" id="PTHR12526">
    <property type="entry name" value="GLYCOSYLTRANSFERASE"/>
    <property type="match status" value="1"/>
</dbReference>
<comment type="caution">
    <text evidence="3">The sequence shown here is derived from an EMBL/GenBank/DDBJ whole genome shotgun (WGS) entry which is preliminary data.</text>
</comment>